<dbReference type="InterPro" id="IPR050161">
    <property type="entry name" value="Siro_Cobalamin_biosynth"/>
</dbReference>
<evidence type="ECO:0000256" key="4">
    <source>
        <dbReference type="ARBA" id="ARBA00022691"/>
    </source>
</evidence>
<dbReference type="InterPro" id="IPR036291">
    <property type="entry name" value="NAD(P)-bd_dom_sf"/>
</dbReference>
<dbReference type="GO" id="GO:0043115">
    <property type="term" value="F:precorrin-2 dehydrogenase activity"/>
    <property type="evidence" value="ECO:0007669"/>
    <property type="project" value="InterPro"/>
</dbReference>
<dbReference type="STRING" id="285351.SAMN04488035_2669"/>
<dbReference type="InterPro" id="IPR006366">
    <property type="entry name" value="CobA/CysG_C"/>
</dbReference>
<feature type="region of interest" description="Disordered" evidence="7">
    <location>
        <begin position="418"/>
        <end position="458"/>
    </location>
</feature>
<dbReference type="Gene3D" id="3.40.1010.10">
    <property type="entry name" value="Cobalt-precorrin-4 Transmethylase, Domain 1"/>
    <property type="match status" value="1"/>
</dbReference>
<dbReference type="Proteomes" id="UP000198520">
    <property type="component" value="Unassembled WGS sequence"/>
</dbReference>
<dbReference type="EC" id="2.1.1.107" evidence="1"/>
<dbReference type="Gene3D" id="3.30.950.10">
    <property type="entry name" value="Methyltransferase, Cobalt-precorrin-4 Transmethylase, Domain 2"/>
    <property type="match status" value="1"/>
</dbReference>
<reference evidence="10" key="1">
    <citation type="submission" date="2016-10" db="EMBL/GenBank/DDBJ databases">
        <authorList>
            <person name="Varghese N."/>
            <person name="Submissions S."/>
        </authorList>
    </citation>
    <scope>NUCLEOTIDE SEQUENCE [LARGE SCALE GENOMIC DNA]</scope>
    <source>
        <strain evidence="10">DSM 19083</strain>
    </source>
</reference>
<keyword evidence="2 9" id="KW-0489">Methyltransferase</keyword>
<evidence type="ECO:0000256" key="1">
    <source>
        <dbReference type="ARBA" id="ARBA00012162"/>
    </source>
</evidence>
<evidence type="ECO:0000313" key="9">
    <source>
        <dbReference type="EMBL" id="SFF36148.1"/>
    </source>
</evidence>
<accession>A0A1I2I3B9</accession>
<sequence>MTATLLGLDLTGRRVLVVGGGPIATRRAHTMLDGGAAVDVVAPDASDELTTLAATGRVTLAAREVVEADVDGAWLVHACTGDAAVDAAVAGWASARRVFCVVASDVAVGTARSTATAVVGDVLLGVTSASGADPRRSVTVRDGLAEVLRSGGVDLRAHREADAAAGDPLGTTAPVRGAVLRPGTVALLGGGTGDPDLMTVRARALLAQADVVVSDRLGPTSVLTELADDVEVIHVGKSPGIHQVPQSAINQILIDQAQAGRRVARLKGGDPFLFGRGGEEVLACRAAGVEVTVVPGITSAVAAPLIAGIPVTHRGTSGRVHVVNGHGRLTPLDLAAIGAPDVTTVILMGLAGLERLAHQALTAGIDPTTPVAVVVRATLPGEQVVRAALDGIVAACADAGLTSTGVIVMGTAAREGFLEPGTPGEAPVPPPTRKQLRELGITEGSASSSGQAGSTPGV</sequence>
<feature type="active site" description="Proton acceptor" evidence="6">
    <location>
        <position position="215"/>
    </location>
</feature>
<dbReference type="PANTHER" id="PTHR45790:SF3">
    <property type="entry name" value="S-ADENOSYL-L-METHIONINE-DEPENDENT UROPORPHYRINOGEN III METHYLTRANSFERASE, CHLOROPLASTIC"/>
    <property type="match status" value="1"/>
</dbReference>
<evidence type="ECO:0000259" key="8">
    <source>
        <dbReference type="Pfam" id="PF00590"/>
    </source>
</evidence>
<feature type="compositionally biased region" description="Low complexity" evidence="7">
    <location>
        <begin position="444"/>
        <end position="458"/>
    </location>
</feature>
<dbReference type="Pfam" id="PF00590">
    <property type="entry name" value="TP_methylase"/>
    <property type="match status" value="1"/>
</dbReference>
<dbReference type="OrthoDB" id="9815856at2"/>
<dbReference type="NCBIfam" id="NF004790">
    <property type="entry name" value="PRK06136.1"/>
    <property type="match status" value="1"/>
</dbReference>
<dbReference type="NCBIfam" id="TIGR01469">
    <property type="entry name" value="cobA_cysG_Cterm"/>
    <property type="match status" value="1"/>
</dbReference>
<organism evidence="9 10">
    <name type="scientific">Flavimobilis marinus</name>
    <dbReference type="NCBI Taxonomy" id="285351"/>
    <lineage>
        <taxon>Bacteria</taxon>
        <taxon>Bacillati</taxon>
        <taxon>Actinomycetota</taxon>
        <taxon>Actinomycetes</taxon>
        <taxon>Micrococcales</taxon>
        <taxon>Jonesiaceae</taxon>
        <taxon>Flavimobilis</taxon>
    </lineage>
</organism>
<evidence type="ECO:0000256" key="3">
    <source>
        <dbReference type="ARBA" id="ARBA00022679"/>
    </source>
</evidence>
<feature type="domain" description="Tetrapyrrole methylase" evidence="8">
    <location>
        <begin position="185"/>
        <end position="390"/>
    </location>
</feature>
<dbReference type="RefSeq" id="WP_093379770.1">
    <property type="nucleotide sequence ID" value="NZ_BNAN01000001.1"/>
</dbReference>
<dbReference type="EMBL" id="FONZ01000006">
    <property type="protein sequence ID" value="SFF36148.1"/>
    <property type="molecule type" value="Genomic_DNA"/>
</dbReference>
<dbReference type="InterPro" id="IPR035996">
    <property type="entry name" value="4pyrrol_Methylase_sf"/>
</dbReference>
<dbReference type="InterPro" id="IPR012409">
    <property type="entry name" value="Sirohaem_synth"/>
</dbReference>
<evidence type="ECO:0000256" key="2">
    <source>
        <dbReference type="ARBA" id="ARBA00022603"/>
    </source>
</evidence>
<proteinExistence type="predicted"/>
<evidence type="ECO:0000256" key="5">
    <source>
        <dbReference type="ARBA" id="ARBA00023244"/>
    </source>
</evidence>
<name>A0A1I2I3B9_9MICO</name>
<dbReference type="InterPro" id="IPR014777">
    <property type="entry name" value="4pyrrole_Mease_sub1"/>
</dbReference>
<dbReference type="FunFam" id="3.40.1010.10:FF:000001">
    <property type="entry name" value="Siroheme synthase"/>
    <property type="match status" value="1"/>
</dbReference>
<evidence type="ECO:0000313" key="10">
    <source>
        <dbReference type="Proteomes" id="UP000198520"/>
    </source>
</evidence>
<dbReference type="GO" id="GO:0019354">
    <property type="term" value="P:siroheme biosynthetic process"/>
    <property type="evidence" value="ECO:0007669"/>
    <property type="project" value="InterPro"/>
</dbReference>
<dbReference type="PIRSF" id="PIRSF036426">
    <property type="entry name" value="Sirohaem_synth"/>
    <property type="match status" value="1"/>
</dbReference>
<dbReference type="Pfam" id="PF13241">
    <property type="entry name" value="NAD_binding_7"/>
    <property type="match status" value="1"/>
</dbReference>
<dbReference type="GO" id="GO:0004851">
    <property type="term" value="F:uroporphyrin-III C-methyltransferase activity"/>
    <property type="evidence" value="ECO:0007669"/>
    <property type="project" value="UniProtKB-EC"/>
</dbReference>
<protein>
    <recommendedName>
        <fullName evidence="1">uroporphyrinogen-III C-methyltransferase</fullName>
        <ecNumber evidence="1">2.1.1.107</ecNumber>
    </recommendedName>
</protein>
<dbReference type="PANTHER" id="PTHR45790">
    <property type="entry name" value="SIROHEME SYNTHASE-RELATED"/>
    <property type="match status" value="1"/>
</dbReference>
<keyword evidence="10" id="KW-1185">Reference proteome</keyword>
<dbReference type="GO" id="GO:0051287">
    <property type="term" value="F:NAD binding"/>
    <property type="evidence" value="ECO:0007669"/>
    <property type="project" value="InterPro"/>
</dbReference>
<evidence type="ECO:0000256" key="6">
    <source>
        <dbReference type="PIRSR" id="PIRSR036426-1"/>
    </source>
</evidence>
<feature type="active site" description="Proton donor" evidence="6">
    <location>
        <position position="237"/>
    </location>
</feature>
<dbReference type="CDD" id="cd11642">
    <property type="entry name" value="SUMT"/>
    <property type="match status" value="1"/>
</dbReference>
<dbReference type="SUPFAM" id="SSF53790">
    <property type="entry name" value="Tetrapyrrole methylase"/>
    <property type="match status" value="1"/>
</dbReference>
<keyword evidence="3 9" id="KW-0808">Transferase</keyword>
<dbReference type="InterPro" id="IPR000878">
    <property type="entry name" value="4pyrrol_Mease"/>
</dbReference>
<gene>
    <name evidence="9" type="ORF">SAMN04488035_2669</name>
</gene>
<dbReference type="InterPro" id="IPR014776">
    <property type="entry name" value="4pyrrole_Mease_sub2"/>
</dbReference>
<dbReference type="GO" id="GO:0009236">
    <property type="term" value="P:cobalamin biosynthetic process"/>
    <property type="evidence" value="ECO:0007669"/>
    <property type="project" value="InterPro"/>
</dbReference>
<keyword evidence="4" id="KW-0949">S-adenosyl-L-methionine</keyword>
<dbReference type="SUPFAM" id="SSF51735">
    <property type="entry name" value="NAD(P)-binding Rossmann-fold domains"/>
    <property type="match status" value="1"/>
</dbReference>
<evidence type="ECO:0000256" key="7">
    <source>
        <dbReference type="SAM" id="MobiDB-lite"/>
    </source>
</evidence>
<dbReference type="GO" id="GO:0051266">
    <property type="term" value="F:sirohydrochlorin ferrochelatase activity"/>
    <property type="evidence" value="ECO:0007669"/>
    <property type="project" value="InterPro"/>
</dbReference>
<dbReference type="GO" id="GO:0032259">
    <property type="term" value="P:methylation"/>
    <property type="evidence" value="ECO:0007669"/>
    <property type="project" value="UniProtKB-KW"/>
</dbReference>
<dbReference type="AlphaFoldDB" id="A0A1I2I3B9"/>
<dbReference type="Gene3D" id="3.40.50.720">
    <property type="entry name" value="NAD(P)-binding Rossmann-like Domain"/>
    <property type="match status" value="1"/>
</dbReference>
<keyword evidence="5" id="KW-0627">Porphyrin biosynthesis</keyword>